<name>A0A9P3GI25_9APHY</name>
<dbReference type="OrthoDB" id="2977329at2759"/>
<accession>A0A9P3GI25</accession>
<comment type="caution">
    <text evidence="1">The sequence shown here is derived from an EMBL/GenBank/DDBJ whole genome shotgun (WGS) entry which is preliminary data.</text>
</comment>
<keyword evidence="2" id="KW-1185">Reference proteome</keyword>
<evidence type="ECO:0008006" key="3">
    <source>
        <dbReference type="Google" id="ProtNLM"/>
    </source>
</evidence>
<organism evidence="1 2">
    <name type="scientific">Phanerochaete sordida</name>
    <dbReference type="NCBI Taxonomy" id="48140"/>
    <lineage>
        <taxon>Eukaryota</taxon>
        <taxon>Fungi</taxon>
        <taxon>Dikarya</taxon>
        <taxon>Basidiomycota</taxon>
        <taxon>Agaricomycotina</taxon>
        <taxon>Agaricomycetes</taxon>
        <taxon>Polyporales</taxon>
        <taxon>Phanerochaetaceae</taxon>
        <taxon>Phanerochaete</taxon>
    </lineage>
</organism>
<evidence type="ECO:0000313" key="1">
    <source>
        <dbReference type="EMBL" id="GJE95331.1"/>
    </source>
</evidence>
<protein>
    <recommendedName>
        <fullName evidence="3">F-box domain-containing protein</fullName>
    </recommendedName>
</protein>
<dbReference type="EMBL" id="BPQB01000048">
    <property type="protein sequence ID" value="GJE95331.1"/>
    <property type="molecule type" value="Genomic_DNA"/>
</dbReference>
<proteinExistence type="predicted"/>
<reference evidence="1 2" key="1">
    <citation type="submission" date="2021-08" db="EMBL/GenBank/DDBJ databases">
        <title>Draft Genome Sequence of Phanerochaete sordida strain YK-624.</title>
        <authorList>
            <person name="Mori T."/>
            <person name="Dohra H."/>
            <person name="Suzuki T."/>
            <person name="Kawagishi H."/>
            <person name="Hirai H."/>
        </authorList>
    </citation>
    <scope>NUCLEOTIDE SEQUENCE [LARGE SCALE GENOMIC DNA]</scope>
    <source>
        <strain evidence="1 2">YK-624</strain>
    </source>
</reference>
<dbReference type="Proteomes" id="UP000703269">
    <property type="component" value="Unassembled WGS sequence"/>
</dbReference>
<evidence type="ECO:0000313" key="2">
    <source>
        <dbReference type="Proteomes" id="UP000703269"/>
    </source>
</evidence>
<gene>
    <name evidence="1" type="ORF">PsYK624_115150</name>
</gene>
<dbReference type="AlphaFoldDB" id="A0A9P3GI25"/>
<sequence>MAHHPDTDAPYCMPQLPQELSDKVIDEVGSDLPTLRNCSLVCRGWLPRSAKSLFSHAEVHVRSVWNDAELIRTLLAPGRVSYNVTTLSLHKANFDEWRVVKELPRLHTLTVYCCYMCGLPDAEMLVAIPGPLSSGRRIEVVDVQCVPLGALDWLLHMFTGIDTLRVHCITPWTATPPSTRHVVRSLRSQYNGHAVFRYLTETLDATALEELEIDVSGPFERDDGHEALVEAFVQNVGREIKRYRHIDRLPMNYTPHPPNLSRCAKLTSAVLSTAALNPFYFPNDHERALAFLDALPPGVEHVRLTYMPYWENAAELAAKVRQCSWGALGAVLLKYGRLSRLDISVEHMQPWRAFPQYLDDPALSEEIRQKLPERFRDMVNFV</sequence>